<protein>
    <recommendedName>
        <fullName evidence="4">Glycosyltransferase</fullName>
    </recommendedName>
</protein>
<proteinExistence type="predicted"/>
<feature type="region of interest" description="Disordered" evidence="1">
    <location>
        <begin position="483"/>
        <end position="507"/>
    </location>
</feature>
<dbReference type="SUPFAM" id="SSF53756">
    <property type="entry name" value="UDP-Glycosyltransferase/glycogen phosphorylase"/>
    <property type="match status" value="1"/>
</dbReference>
<dbReference type="EMBL" id="JAUSVR010000014">
    <property type="protein sequence ID" value="MDQ0512610.1"/>
    <property type="molecule type" value="Genomic_DNA"/>
</dbReference>
<dbReference type="Pfam" id="PF13578">
    <property type="entry name" value="Methyltransf_24"/>
    <property type="match status" value="1"/>
</dbReference>
<gene>
    <name evidence="2" type="ORF">QOZ99_003520</name>
</gene>
<reference evidence="2 3" key="1">
    <citation type="submission" date="2023-07" db="EMBL/GenBank/DDBJ databases">
        <title>Genomic Encyclopedia of Type Strains, Phase IV (KMG-IV): sequencing the most valuable type-strain genomes for metagenomic binning, comparative biology and taxonomic classification.</title>
        <authorList>
            <person name="Goeker M."/>
        </authorList>
    </citation>
    <scope>NUCLEOTIDE SEQUENCE [LARGE SCALE GENOMIC DNA]</scope>
    <source>
        <strain evidence="2 3">DSM 15561</strain>
    </source>
</reference>
<accession>A0ABU0LVH4</accession>
<dbReference type="Pfam" id="PF13692">
    <property type="entry name" value="Glyco_trans_1_4"/>
    <property type="match status" value="1"/>
</dbReference>
<keyword evidence="3" id="KW-1185">Reference proteome</keyword>
<evidence type="ECO:0000256" key="1">
    <source>
        <dbReference type="SAM" id="MobiDB-lite"/>
    </source>
</evidence>
<comment type="caution">
    <text evidence="2">The sequence shown here is derived from an EMBL/GenBank/DDBJ whole genome shotgun (WGS) entry which is preliminary data.</text>
</comment>
<evidence type="ECO:0000313" key="2">
    <source>
        <dbReference type="EMBL" id="MDQ0512610.1"/>
    </source>
</evidence>
<dbReference type="SUPFAM" id="SSF53335">
    <property type="entry name" value="S-adenosyl-L-methionine-dependent methyltransferases"/>
    <property type="match status" value="1"/>
</dbReference>
<sequence length="934" mass="101418">MSVQPTPEVDIKPPLWIPKLIGESSPWWGHVPFAFWLVEAVQPRILVELGAGRGVAYAAFCEAVARAPLATQCFAVDGGRQDGPGPGGDEAHDALQRFNADHYAAFSKLIRSSLDAAREQFADQSIDLLHVGGDMDAAQARRLAEAWGPKLSARAVLLIDGTNARRGEAGIRTLFEELAGVHPSFEFLHADGLGIVAMGAEPPAAMRALCALAGADMAAVRRSFADVGAVWAGVSEVHAESLRRRARIDDLERTLSAREASQSVLEDERARLDARCRVLTGERDNLAAQGRSIAAERDDARVRLDGLLTEDSSLREEHARAVAKAERLQYHNNELWLVLETAERLIASISQRYTRAVRDNTLLQLRQKLALAFRKLPVRRGRYRMIVNSVFFDPQYYLESNKDLAPGTDPVVHYLQHGSRERRNPSRDLSERKYLELHPDVAAAGFSAVEHYEKFGRRDGSPLLLDLTTAGMAGIAGNHPGRLLAGGAPADEAGSAPSDAPPPRALSVQPLRALPPDAAGSGRPMVLYLTHVPPWPVRAGNEYGTQRMMAWLERRGFDVVLVYCPLPGEGPDEARLRELMDYCPNLIWISRENELRHAVARPDLAAALAQLDGAPGRVDGAIDPTGRWAETLRTFCPDALVKVAQALDSAVEPAMVIANYIWTSRSLRHLRPGVLKAIQTHDVFSSLGGKVLEFGISHGLAMAPQEEALMLEPADLVLAVQPEEAAELRRIVSGPTVLHVGIDMDVVSEARTPERPTVLLIGSGNAMNVKGLRDFLRFSWPLIREAVPAAELQVAGSLGRAVPLGTEGVRALGFIDDLTPVYAGARLVINPAVAGTGIKIKTLEAMAHLRPLVTWPSGVDGVAPELRALCDVVTDWHVFTAAVIRLLDDDTAAKRVIAAKDVVTRILSPDSVFHELARELDRRLGVPSPGGVAE</sequence>
<dbReference type="Proteomes" id="UP001235094">
    <property type="component" value="Unassembled WGS sequence"/>
</dbReference>
<evidence type="ECO:0000313" key="3">
    <source>
        <dbReference type="Proteomes" id="UP001235094"/>
    </source>
</evidence>
<dbReference type="RefSeq" id="WP_306891288.1">
    <property type="nucleotide sequence ID" value="NZ_JAUSVR010000014.1"/>
</dbReference>
<dbReference type="Gene3D" id="3.40.50.150">
    <property type="entry name" value="Vaccinia Virus protein VP39"/>
    <property type="match status" value="1"/>
</dbReference>
<name>A0ABU0LVH4_9HYPH</name>
<organism evidence="2 3">
    <name type="scientific">Ancylobacter amanitiformis</name>
    <dbReference type="NCBI Taxonomy" id="217069"/>
    <lineage>
        <taxon>Bacteria</taxon>
        <taxon>Pseudomonadati</taxon>
        <taxon>Pseudomonadota</taxon>
        <taxon>Alphaproteobacteria</taxon>
        <taxon>Hyphomicrobiales</taxon>
        <taxon>Xanthobacteraceae</taxon>
        <taxon>Ancylobacter</taxon>
    </lineage>
</organism>
<evidence type="ECO:0008006" key="4">
    <source>
        <dbReference type="Google" id="ProtNLM"/>
    </source>
</evidence>
<dbReference type="Gene3D" id="3.40.50.2000">
    <property type="entry name" value="Glycogen Phosphorylase B"/>
    <property type="match status" value="1"/>
</dbReference>
<dbReference type="InterPro" id="IPR029063">
    <property type="entry name" value="SAM-dependent_MTases_sf"/>
</dbReference>